<dbReference type="GeneTree" id="ENSGT00390000011514"/>
<feature type="region of interest" description="Disordered" evidence="1">
    <location>
        <begin position="111"/>
        <end position="131"/>
    </location>
</feature>
<sequence>MLDQMTKLRLRLMERSCEDQELALHRALKRKRNLLQRMRIPQQPTTIIQQLPQQQPIIAQVPPPLPFSSSKSGSIKEMMELMLMQNAQMHQIIMHNMMLKAIPLGALPPPGGAGQAPARQHLTHPGQRGYSVHHHHHYSIPAVPLPPIGCPLASPVMSPAGQGGTFHPTLHHMTGPIMLSPLN</sequence>
<dbReference type="AlphaFoldDB" id="A0A3B3SD21"/>
<keyword evidence="4" id="KW-1185">Reference proteome</keyword>
<organism evidence="3 4">
    <name type="scientific">Paramormyrops kingsleyae</name>
    <dbReference type="NCBI Taxonomy" id="1676925"/>
    <lineage>
        <taxon>Eukaryota</taxon>
        <taxon>Metazoa</taxon>
        <taxon>Chordata</taxon>
        <taxon>Craniata</taxon>
        <taxon>Vertebrata</taxon>
        <taxon>Euteleostomi</taxon>
        <taxon>Actinopterygii</taxon>
        <taxon>Neopterygii</taxon>
        <taxon>Teleostei</taxon>
        <taxon>Osteoglossocephala</taxon>
        <taxon>Osteoglossomorpha</taxon>
        <taxon>Osteoglossiformes</taxon>
        <taxon>Mormyridae</taxon>
        <taxon>Paramormyrops</taxon>
    </lineage>
</organism>
<name>A0A3B3SD21_9TELE</name>
<accession>A0A3B3SD21</accession>
<dbReference type="Pfam" id="PF15248">
    <property type="entry name" value="DUF4587"/>
    <property type="match status" value="1"/>
</dbReference>
<feature type="domain" description="DUF4587" evidence="2">
    <location>
        <begin position="71"/>
        <end position="138"/>
    </location>
</feature>
<dbReference type="InterPro" id="IPR038915">
    <property type="entry name" value="PRR29-like"/>
</dbReference>
<evidence type="ECO:0000259" key="2">
    <source>
        <dbReference type="Pfam" id="PF15248"/>
    </source>
</evidence>
<evidence type="ECO:0000313" key="3">
    <source>
        <dbReference type="Ensembl" id="ENSPKIP00000027891.1"/>
    </source>
</evidence>
<dbReference type="Ensembl" id="ENSPKIT00000008664.1">
    <property type="protein sequence ID" value="ENSPKIP00000027891.1"/>
    <property type="gene ID" value="ENSPKIG00000009752.1"/>
</dbReference>
<dbReference type="PANTHER" id="PTHR28604">
    <property type="match status" value="1"/>
</dbReference>
<dbReference type="PANTHER" id="PTHR28604:SF2">
    <property type="entry name" value="RIKEN CDNA 2610028H24 GENE"/>
    <property type="match status" value="1"/>
</dbReference>
<dbReference type="Proteomes" id="UP000261540">
    <property type="component" value="Unplaced"/>
</dbReference>
<reference evidence="3" key="2">
    <citation type="submission" date="2025-09" db="UniProtKB">
        <authorList>
            <consortium name="Ensembl"/>
        </authorList>
    </citation>
    <scope>IDENTIFICATION</scope>
</reference>
<protein>
    <submittedName>
        <fullName evidence="3">Zgc:112416</fullName>
    </submittedName>
</protein>
<reference evidence="3" key="1">
    <citation type="submission" date="2025-08" db="UniProtKB">
        <authorList>
            <consortium name="Ensembl"/>
        </authorList>
    </citation>
    <scope>IDENTIFICATION</scope>
</reference>
<proteinExistence type="predicted"/>
<evidence type="ECO:0000256" key="1">
    <source>
        <dbReference type="SAM" id="MobiDB-lite"/>
    </source>
</evidence>
<evidence type="ECO:0000313" key="4">
    <source>
        <dbReference type="Proteomes" id="UP000261540"/>
    </source>
</evidence>
<dbReference type="InterPro" id="IPR027904">
    <property type="entry name" value="DUF4587"/>
</dbReference>